<keyword evidence="3" id="KW-1185">Reference proteome</keyword>
<name>A0A4P9ZK65_9FUNG</name>
<sequence length="161" mass="17223">MGPVSAAHQSERRLEVNGKRFVCDGIGGRNGAKECSWNGEDLATGQFVDEVNGKVFADDGGGHRRGLEDVAASVNLMVVDRGQVFQVQKAYFESGPTSSGKAAYSTSTIHVNLIFLPAIDPDPADDKRKKSEEEVRRSGMMITQSKRPSPDDVGPVGSEVG</sequence>
<evidence type="ECO:0000313" key="3">
    <source>
        <dbReference type="Proteomes" id="UP000268162"/>
    </source>
</evidence>
<feature type="region of interest" description="Disordered" evidence="1">
    <location>
        <begin position="120"/>
        <end position="161"/>
    </location>
</feature>
<reference evidence="3" key="1">
    <citation type="journal article" date="2018" name="Nat. Microbiol.">
        <title>Leveraging single-cell genomics to expand the fungal tree of life.</title>
        <authorList>
            <person name="Ahrendt S.R."/>
            <person name="Quandt C.A."/>
            <person name="Ciobanu D."/>
            <person name="Clum A."/>
            <person name="Salamov A."/>
            <person name="Andreopoulos B."/>
            <person name="Cheng J.F."/>
            <person name="Woyke T."/>
            <person name="Pelin A."/>
            <person name="Henrissat B."/>
            <person name="Reynolds N.K."/>
            <person name="Benny G.L."/>
            <person name="Smith M.E."/>
            <person name="James T.Y."/>
            <person name="Grigoriev I.V."/>
        </authorList>
    </citation>
    <scope>NUCLEOTIDE SEQUENCE [LARGE SCALE GENOMIC DNA]</scope>
    <source>
        <strain evidence="3">RSA 468</strain>
    </source>
</reference>
<evidence type="ECO:0000256" key="1">
    <source>
        <dbReference type="SAM" id="MobiDB-lite"/>
    </source>
</evidence>
<gene>
    <name evidence="2" type="ORF">BJ085DRAFT_40222</name>
</gene>
<dbReference type="EMBL" id="ML003897">
    <property type="protein sequence ID" value="RKP33428.1"/>
    <property type="molecule type" value="Genomic_DNA"/>
</dbReference>
<organism evidence="2 3">
    <name type="scientific">Dimargaris cristalligena</name>
    <dbReference type="NCBI Taxonomy" id="215637"/>
    <lineage>
        <taxon>Eukaryota</taxon>
        <taxon>Fungi</taxon>
        <taxon>Fungi incertae sedis</taxon>
        <taxon>Zoopagomycota</taxon>
        <taxon>Kickxellomycotina</taxon>
        <taxon>Dimargaritomycetes</taxon>
        <taxon>Dimargaritales</taxon>
        <taxon>Dimargaritaceae</taxon>
        <taxon>Dimargaris</taxon>
    </lineage>
</organism>
<feature type="compositionally biased region" description="Basic and acidic residues" evidence="1">
    <location>
        <begin position="124"/>
        <end position="137"/>
    </location>
</feature>
<proteinExistence type="predicted"/>
<dbReference type="AlphaFoldDB" id="A0A4P9ZK65"/>
<accession>A0A4P9ZK65</accession>
<dbReference type="Proteomes" id="UP000268162">
    <property type="component" value="Unassembled WGS sequence"/>
</dbReference>
<protein>
    <submittedName>
        <fullName evidence="2">Uncharacterized protein</fullName>
    </submittedName>
</protein>
<evidence type="ECO:0000313" key="2">
    <source>
        <dbReference type="EMBL" id="RKP33428.1"/>
    </source>
</evidence>